<dbReference type="InterPro" id="IPR008538">
    <property type="entry name" value="Uma2"/>
</dbReference>
<keyword evidence="3" id="KW-1185">Reference proteome</keyword>
<gene>
    <name evidence="2" type="ORF">THSYN_09180</name>
</gene>
<dbReference type="KEGG" id="tsy:THSYN_09180"/>
<dbReference type="CDD" id="cd06260">
    <property type="entry name" value="DUF820-like"/>
    <property type="match status" value="1"/>
</dbReference>
<proteinExistence type="predicted"/>
<organism evidence="2 3">
    <name type="scientific">Candidatus Thiodictyon syntrophicum</name>
    <dbReference type="NCBI Taxonomy" id="1166950"/>
    <lineage>
        <taxon>Bacteria</taxon>
        <taxon>Pseudomonadati</taxon>
        <taxon>Pseudomonadota</taxon>
        <taxon>Gammaproteobacteria</taxon>
        <taxon>Chromatiales</taxon>
        <taxon>Chromatiaceae</taxon>
        <taxon>Thiodictyon</taxon>
    </lineage>
</organism>
<evidence type="ECO:0000313" key="3">
    <source>
        <dbReference type="Proteomes" id="UP000232638"/>
    </source>
</evidence>
<dbReference type="PANTHER" id="PTHR33352:SF3">
    <property type="entry name" value="SLR1612 PROTEIN"/>
    <property type="match status" value="1"/>
</dbReference>
<dbReference type="EMBL" id="CP020370">
    <property type="protein sequence ID" value="AUB84701.1"/>
    <property type="molecule type" value="Genomic_DNA"/>
</dbReference>
<dbReference type="AlphaFoldDB" id="A0A2K8UHV2"/>
<sequence length="202" mass="23523">MDSSLHWDQLALLVSTLEWHWRGRDDFFIGANLSVYFRRDQSARRELRGPDFFVVRDVERRPRRSWTVWLEGGRYPDLIIELLSDETARTDRTLKKTLYETVFRTPEYFWFSPETAELSGFSLADRQYRPIAPDVRGHLKRHVLGLALGVLDGLLRFYDDVGTLVPTLPEAVLQERALFEQEQACADRLAARLRALGVDPDQ</sequence>
<evidence type="ECO:0000313" key="2">
    <source>
        <dbReference type="EMBL" id="AUB84701.1"/>
    </source>
</evidence>
<dbReference type="InterPro" id="IPR012296">
    <property type="entry name" value="Nuclease_put_TT1808"/>
</dbReference>
<dbReference type="PANTHER" id="PTHR33352">
    <property type="entry name" value="SLR1095 PROTEIN"/>
    <property type="match status" value="1"/>
</dbReference>
<feature type="domain" description="Putative restriction endonuclease" evidence="1">
    <location>
        <begin position="4"/>
        <end position="137"/>
    </location>
</feature>
<dbReference type="Gene3D" id="3.90.1570.10">
    <property type="entry name" value="tt1808, chain A"/>
    <property type="match status" value="1"/>
</dbReference>
<protein>
    <recommendedName>
        <fullName evidence="1">Putative restriction endonuclease domain-containing protein</fullName>
    </recommendedName>
</protein>
<evidence type="ECO:0000259" key="1">
    <source>
        <dbReference type="Pfam" id="PF05685"/>
    </source>
</evidence>
<name>A0A2K8UHV2_9GAMM</name>
<dbReference type="OrthoDB" id="7060396at2"/>
<accession>A0A2K8UHV2</accession>
<dbReference type="SUPFAM" id="SSF52980">
    <property type="entry name" value="Restriction endonuclease-like"/>
    <property type="match status" value="1"/>
</dbReference>
<dbReference type="Proteomes" id="UP000232638">
    <property type="component" value="Chromosome"/>
</dbReference>
<reference evidence="2 3" key="1">
    <citation type="submission" date="2017-03" db="EMBL/GenBank/DDBJ databases">
        <title>Complete genome sequence of Candidatus 'Thiodictyon syntrophicum' sp. nov. strain Cad16T, a photolithoautotroph purple sulfur bacterium isolated from an alpine meromictic lake.</title>
        <authorList>
            <person name="Luedin S.M."/>
            <person name="Pothier J.F."/>
            <person name="Danza F."/>
            <person name="Storelli N."/>
            <person name="Wittwer M."/>
            <person name="Tonolla M."/>
        </authorList>
    </citation>
    <scope>NUCLEOTIDE SEQUENCE [LARGE SCALE GENOMIC DNA]</scope>
    <source>
        <strain evidence="2 3">Cad16T</strain>
    </source>
</reference>
<dbReference type="InterPro" id="IPR011335">
    <property type="entry name" value="Restrct_endonuc-II-like"/>
</dbReference>
<dbReference type="Pfam" id="PF05685">
    <property type="entry name" value="Uma2"/>
    <property type="match status" value="1"/>
</dbReference>